<evidence type="ECO:0000256" key="2">
    <source>
        <dbReference type="ARBA" id="ARBA00023125"/>
    </source>
</evidence>
<evidence type="ECO:0000313" key="6">
    <source>
        <dbReference type="EMBL" id="KDA02891.1"/>
    </source>
</evidence>
<evidence type="ECO:0000313" key="7">
    <source>
        <dbReference type="Proteomes" id="UP000024942"/>
    </source>
</evidence>
<dbReference type="Gene3D" id="1.10.357.10">
    <property type="entry name" value="Tetracycline Repressor, domain 2"/>
    <property type="match status" value="1"/>
</dbReference>
<dbReference type="InterPro" id="IPR009057">
    <property type="entry name" value="Homeodomain-like_sf"/>
</dbReference>
<organism evidence="6 7">
    <name type="scientific">Hyphomonas oceanitis SCH89</name>
    <dbReference type="NCBI Taxonomy" id="1280953"/>
    <lineage>
        <taxon>Bacteria</taxon>
        <taxon>Pseudomonadati</taxon>
        <taxon>Pseudomonadota</taxon>
        <taxon>Alphaproteobacteria</taxon>
        <taxon>Hyphomonadales</taxon>
        <taxon>Hyphomonadaceae</taxon>
        <taxon>Hyphomonas</taxon>
    </lineage>
</organism>
<dbReference type="EMBL" id="ARYL01000010">
    <property type="protein sequence ID" value="KDA02891.1"/>
    <property type="molecule type" value="Genomic_DNA"/>
</dbReference>
<name>A0A059G7X9_9PROT</name>
<dbReference type="SUPFAM" id="SSF48498">
    <property type="entry name" value="Tetracyclin repressor-like, C-terminal domain"/>
    <property type="match status" value="1"/>
</dbReference>
<accession>A0A059G7X9</accession>
<protein>
    <submittedName>
        <fullName evidence="6">TetR family transcriptional regulator</fullName>
    </submittedName>
</protein>
<gene>
    <name evidence="6" type="ORF">HOC_08097</name>
</gene>
<dbReference type="InterPro" id="IPR001647">
    <property type="entry name" value="HTH_TetR"/>
</dbReference>
<dbReference type="GO" id="GO:0000976">
    <property type="term" value="F:transcription cis-regulatory region binding"/>
    <property type="evidence" value="ECO:0007669"/>
    <property type="project" value="TreeGrafter"/>
</dbReference>
<feature type="DNA-binding region" description="H-T-H motif" evidence="4">
    <location>
        <begin position="60"/>
        <end position="79"/>
    </location>
</feature>
<dbReference type="SUPFAM" id="SSF46689">
    <property type="entry name" value="Homeodomain-like"/>
    <property type="match status" value="1"/>
</dbReference>
<dbReference type="InterPro" id="IPR036271">
    <property type="entry name" value="Tet_transcr_reg_TetR-rel_C_sf"/>
</dbReference>
<dbReference type="PROSITE" id="PS50977">
    <property type="entry name" value="HTH_TETR_2"/>
    <property type="match status" value="1"/>
</dbReference>
<evidence type="ECO:0000259" key="5">
    <source>
        <dbReference type="PROSITE" id="PS50977"/>
    </source>
</evidence>
<dbReference type="Pfam" id="PF00440">
    <property type="entry name" value="TetR_N"/>
    <property type="match status" value="1"/>
</dbReference>
<keyword evidence="1" id="KW-0805">Transcription regulation</keyword>
<keyword evidence="7" id="KW-1185">Reference proteome</keyword>
<dbReference type="eggNOG" id="COG1309">
    <property type="taxonomic scope" value="Bacteria"/>
</dbReference>
<evidence type="ECO:0000256" key="1">
    <source>
        <dbReference type="ARBA" id="ARBA00023015"/>
    </source>
</evidence>
<dbReference type="PANTHER" id="PTHR30055:SF234">
    <property type="entry name" value="HTH-TYPE TRANSCRIPTIONAL REGULATOR BETI"/>
    <property type="match status" value="1"/>
</dbReference>
<evidence type="ECO:0000256" key="3">
    <source>
        <dbReference type="ARBA" id="ARBA00023163"/>
    </source>
</evidence>
<proteinExistence type="predicted"/>
<feature type="domain" description="HTH tetR-type" evidence="5">
    <location>
        <begin position="37"/>
        <end position="97"/>
    </location>
</feature>
<dbReference type="PANTHER" id="PTHR30055">
    <property type="entry name" value="HTH-TYPE TRANSCRIPTIONAL REGULATOR RUTR"/>
    <property type="match status" value="1"/>
</dbReference>
<keyword evidence="2 4" id="KW-0238">DNA-binding</keyword>
<reference evidence="6 7" key="1">
    <citation type="journal article" date="2014" name="Antonie Van Leeuwenhoek">
        <title>Hyphomonas beringensis sp. nov. and Hyphomonas chukchiensis sp. nov., isolated from surface seawater of the Bering Sea and Chukchi Sea.</title>
        <authorList>
            <person name="Li C."/>
            <person name="Lai Q."/>
            <person name="Li G."/>
            <person name="Dong C."/>
            <person name="Wang J."/>
            <person name="Liao Y."/>
            <person name="Shao Z."/>
        </authorList>
    </citation>
    <scope>NUCLEOTIDE SEQUENCE [LARGE SCALE GENOMIC DNA]</scope>
    <source>
        <strain evidence="6 7">SCH89</strain>
    </source>
</reference>
<dbReference type="InterPro" id="IPR050109">
    <property type="entry name" value="HTH-type_TetR-like_transc_reg"/>
</dbReference>
<evidence type="ECO:0000256" key="4">
    <source>
        <dbReference type="PROSITE-ProRule" id="PRU00335"/>
    </source>
</evidence>
<dbReference type="Proteomes" id="UP000024942">
    <property type="component" value="Unassembled WGS sequence"/>
</dbReference>
<keyword evidence="3" id="KW-0804">Transcription</keyword>
<dbReference type="AlphaFoldDB" id="A0A059G7X9"/>
<dbReference type="Pfam" id="PF13305">
    <property type="entry name" value="TetR_C_33"/>
    <property type="match status" value="1"/>
</dbReference>
<dbReference type="InterPro" id="IPR025996">
    <property type="entry name" value="MT1864/Rv1816-like_C"/>
</dbReference>
<dbReference type="STRING" id="1280953.HOC_08097"/>
<dbReference type="PATRIC" id="fig|1280953.3.peg.1633"/>
<comment type="caution">
    <text evidence="6">The sequence shown here is derived from an EMBL/GenBank/DDBJ whole genome shotgun (WGS) entry which is preliminary data.</text>
</comment>
<dbReference type="GO" id="GO:0003700">
    <property type="term" value="F:DNA-binding transcription factor activity"/>
    <property type="evidence" value="ECO:0007669"/>
    <property type="project" value="TreeGrafter"/>
</dbReference>
<sequence>MGISGVETHANNVYSDNMSANDNTVNIRSNKSGYHHGDLRSALIETGLKLLEQGSAETLSLREIAREIGVSATSIYRHFPDKDALLAALAAEGMAKLAREQKAAAKGKDGKEAFAEMGRAYVRFAVRNPALFRLIYTSLPAATDPDCVNPEESPGWLLRQSIAGLAGAKATAAQKRAALLRAWSLVHGLAMLILSGQIAGPDADSLINEVVSVDSLKLR</sequence>